<dbReference type="AlphaFoldDB" id="A0A5A5TJL1"/>
<reference evidence="1 2" key="1">
    <citation type="submission" date="2019-01" db="EMBL/GenBank/DDBJ databases">
        <title>Draft genome sequence of Dictyobacter sp. Uno17.</title>
        <authorList>
            <person name="Wang C.M."/>
            <person name="Zheng Y."/>
            <person name="Sakai Y."/>
            <person name="Abe K."/>
            <person name="Yokota A."/>
            <person name="Yabe S."/>
        </authorList>
    </citation>
    <scope>NUCLEOTIDE SEQUENCE [LARGE SCALE GENOMIC DNA]</scope>
    <source>
        <strain evidence="1 2">Uno17</strain>
    </source>
</reference>
<dbReference type="EMBL" id="BIXY01000127">
    <property type="protein sequence ID" value="GCF11617.1"/>
    <property type="molecule type" value="Genomic_DNA"/>
</dbReference>
<accession>A0A5A5TJL1</accession>
<gene>
    <name evidence="1" type="ORF">KDI_51810</name>
</gene>
<comment type="caution">
    <text evidence="1">The sequence shown here is derived from an EMBL/GenBank/DDBJ whole genome shotgun (WGS) entry which is preliminary data.</text>
</comment>
<sequence>MCRGENDTERWGRLRYDERESGPHMRSARTYVFVHYCYIGWEMEARQTELRDSLVQE</sequence>
<organism evidence="1 2">
    <name type="scientific">Dictyobacter arantiisoli</name>
    <dbReference type="NCBI Taxonomy" id="2014874"/>
    <lineage>
        <taxon>Bacteria</taxon>
        <taxon>Bacillati</taxon>
        <taxon>Chloroflexota</taxon>
        <taxon>Ktedonobacteria</taxon>
        <taxon>Ktedonobacterales</taxon>
        <taxon>Dictyobacteraceae</taxon>
        <taxon>Dictyobacter</taxon>
    </lineage>
</organism>
<keyword evidence="2" id="KW-1185">Reference proteome</keyword>
<dbReference type="Proteomes" id="UP000322530">
    <property type="component" value="Unassembled WGS sequence"/>
</dbReference>
<proteinExistence type="predicted"/>
<name>A0A5A5TJL1_9CHLR</name>
<evidence type="ECO:0000313" key="2">
    <source>
        <dbReference type="Proteomes" id="UP000322530"/>
    </source>
</evidence>
<evidence type="ECO:0000313" key="1">
    <source>
        <dbReference type="EMBL" id="GCF11617.1"/>
    </source>
</evidence>
<protein>
    <submittedName>
        <fullName evidence="1">Uncharacterized protein</fullName>
    </submittedName>
</protein>